<evidence type="ECO:0000313" key="8">
    <source>
        <dbReference type="EMBL" id="CEL95852.1"/>
    </source>
</evidence>
<feature type="binding site" evidence="5">
    <location>
        <position position="424"/>
    </location>
    <ligand>
        <name>Mn(2+)</name>
        <dbReference type="ChEBI" id="CHEBI:29035"/>
    </ligand>
</feature>
<feature type="binding site" evidence="5">
    <location>
        <position position="382"/>
    </location>
    <ligand>
        <name>Mn(2+)</name>
        <dbReference type="ChEBI" id="CHEBI:29035"/>
    </ligand>
</feature>
<evidence type="ECO:0000313" key="9">
    <source>
        <dbReference type="Proteomes" id="UP000041254"/>
    </source>
</evidence>
<dbReference type="GO" id="GO:0003849">
    <property type="term" value="F:3-deoxy-7-phosphoheptulonate synthase activity"/>
    <property type="evidence" value="ECO:0007669"/>
    <property type="project" value="UniProtKB-EC"/>
</dbReference>
<dbReference type="OrthoDB" id="2338at2759"/>
<dbReference type="GO" id="GO:0009423">
    <property type="term" value="P:chorismate biosynthetic process"/>
    <property type="evidence" value="ECO:0007669"/>
    <property type="project" value="UniProtKB-UniPathway"/>
</dbReference>
<dbReference type="Proteomes" id="UP000041254">
    <property type="component" value="Unassembled WGS sequence"/>
</dbReference>
<dbReference type="GO" id="GO:0008652">
    <property type="term" value="P:amino acid biosynthetic process"/>
    <property type="evidence" value="ECO:0007669"/>
    <property type="project" value="UniProtKB-KW"/>
</dbReference>
<feature type="region of interest" description="Disordered" evidence="7">
    <location>
        <begin position="153"/>
        <end position="178"/>
    </location>
</feature>
<evidence type="ECO:0000256" key="7">
    <source>
        <dbReference type="SAM" id="MobiDB-lite"/>
    </source>
</evidence>
<dbReference type="PANTHER" id="PTHR21337:SF0">
    <property type="entry name" value="PHOSPHO-2-DEHYDRO-3-DEOXYHEPTONATE ALDOLASE"/>
    <property type="match status" value="1"/>
</dbReference>
<evidence type="ECO:0000256" key="6">
    <source>
        <dbReference type="RuleBase" id="RU363071"/>
    </source>
</evidence>
<accession>A0A0G4EHY6</accession>
<dbReference type="InterPro" id="IPR002480">
    <property type="entry name" value="DAHP_synth_2"/>
</dbReference>
<feature type="compositionally biased region" description="Polar residues" evidence="7">
    <location>
        <begin position="155"/>
        <end position="165"/>
    </location>
</feature>
<evidence type="ECO:0000256" key="3">
    <source>
        <dbReference type="ARBA" id="ARBA00022679"/>
    </source>
</evidence>
<comment type="cofactor">
    <cofactor evidence="5">
        <name>Mn(2+)</name>
        <dbReference type="ChEBI" id="CHEBI:29035"/>
    </cofactor>
    <cofactor evidence="5">
        <name>Co(2+)</name>
        <dbReference type="ChEBI" id="CHEBI:48828"/>
    </cofactor>
    <cofactor evidence="5">
        <name>Cd(2+)</name>
        <dbReference type="ChEBI" id="CHEBI:48775"/>
    </cofactor>
    <text evidence="5">Binds 1 divalent cation per subunit. The enzyme is active with manganese, cobalt or cadmium ions.</text>
</comment>
<comment type="catalytic activity">
    <reaction evidence="4 6">
        <text>D-erythrose 4-phosphate + phosphoenolpyruvate + H2O = 7-phospho-2-dehydro-3-deoxy-D-arabino-heptonate + phosphate</text>
        <dbReference type="Rhea" id="RHEA:14717"/>
        <dbReference type="ChEBI" id="CHEBI:15377"/>
        <dbReference type="ChEBI" id="CHEBI:16897"/>
        <dbReference type="ChEBI" id="CHEBI:43474"/>
        <dbReference type="ChEBI" id="CHEBI:58394"/>
        <dbReference type="ChEBI" id="CHEBI:58702"/>
        <dbReference type="EC" id="2.5.1.54"/>
    </reaction>
</comment>
<dbReference type="EMBL" id="CDMY01000240">
    <property type="protein sequence ID" value="CEL95852.1"/>
    <property type="molecule type" value="Genomic_DNA"/>
</dbReference>
<dbReference type="InterPro" id="IPR013785">
    <property type="entry name" value="Aldolase_TIM"/>
</dbReference>
<dbReference type="Gene3D" id="3.20.20.70">
    <property type="entry name" value="Aldolase class I"/>
    <property type="match status" value="1"/>
</dbReference>
<evidence type="ECO:0000256" key="2">
    <source>
        <dbReference type="ARBA" id="ARBA00008911"/>
    </source>
</evidence>
<dbReference type="UniPathway" id="UPA00053">
    <property type="reaction ID" value="UER00084"/>
</dbReference>
<dbReference type="GO" id="GO:0009073">
    <property type="term" value="P:aromatic amino acid family biosynthetic process"/>
    <property type="evidence" value="ECO:0007669"/>
    <property type="project" value="UniProtKB-KW"/>
</dbReference>
<dbReference type="VEuPathDB" id="CryptoDB:Vbra_1118"/>
<evidence type="ECO:0000256" key="5">
    <source>
        <dbReference type="PIRSR" id="PIRSR602480-1"/>
    </source>
</evidence>
<feature type="region of interest" description="Disordered" evidence="7">
    <location>
        <begin position="479"/>
        <end position="498"/>
    </location>
</feature>
<dbReference type="EC" id="2.5.1.54" evidence="6"/>
<evidence type="ECO:0000256" key="4">
    <source>
        <dbReference type="ARBA" id="ARBA00047508"/>
    </source>
</evidence>
<keyword evidence="6" id="KW-0057">Aromatic amino acid biosynthesis</keyword>
<dbReference type="Pfam" id="PF01474">
    <property type="entry name" value="DAHP_synth_2"/>
    <property type="match status" value="1"/>
</dbReference>
<organism evidence="8 9">
    <name type="scientific">Vitrella brassicaformis (strain CCMP3155)</name>
    <dbReference type="NCBI Taxonomy" id="1169540"/>
    <lineage>
        <taxon>Eukaryota</taxon>
        <taxon>Sar</taxon>
        <taxon>Alveolata</taxon>
        <taxon>Colpodellida</taxon>
        <taxon>Vitrellaceae</taxon>
        <taxon>Vitrella</taxon>
    </lineage>
</organism>
<keyword evidence="5" id="KW-0104">Cadmium</keyword>
<keyword evidence="5" id="KW-0170">Cobalt</keyword>
<keyword evidence="3 6" id="KW-0808">Transferase</keyword>
<feature type="binding site" evidence="5">
    <location>
        <position position="319"/>
    </location>
    <ligand>
        <name>phosphoenolpyruvate</name>
        <dbReference type="ChEBI" id="CHEBI:58702"/>
    </ligand>
</feature>
<name>A0A0G4EHY6_VITBC</name>
<dbReference type="PANTHER" id="PTHR21337">
    <property type="entry name" value="PHOSPHO-2-DEHYDRO-3-DEOXYHEPTONATE ALDOLASE 1, 2"/>
    <property type="match status" value="1"/>
</dbReference>
<feature type="binding site" evidence="5">
    <location>
        <position position="350"/>
    </location>
    <ligand>
        <name>phosphoenolpyruvate</name>
        <dbReference type="ChEBI" id="CHEBI:58702"/>
    </ligand>
</feature>
<dbReference type="OMA" id="FKVMMQM"/>
<evidence type="ECO:0000256" key="1">
    <source>
        <dbReference type="ARBA" id="ARBA00004688"/>
    </source>
</evidence>
<reference evidence="8 9" key="1">
    <citation type="submission" date="2014-11" db="EMBL/GenBank/DDBJ databases">
        <authorList>
            <person name="Zhu J."/>
            <person name="Qi W."/>
            <person name="Song R."/>
        </authorList>
    </citation>
    <scope>NUCLEOTIDE SEQUENCE [LARGE SCALE GENOMIC DNA]</scope>
</reference>
<feature type="binding site" evidence="5">
    <location>
        <position position="143"/>
    </location>
    <ligand>
        <name>phosphoenolpyruvate</name>
        <dbReference type="ChEBI" id="CHEBI:58702"/>
    </ligand>
</feature>
<proteinExistence type="inferred from homology"/>
<sequence length="498" mass="55096">MVREREMDASTSCTEDVAGPPAKKQRMDMDSPSSPARPWDPLTWKALPSCQNPFASVMPAAVASVERQLSALPPLVYPTEVQKLRGLLEEVHGGQRFLLQGGDCAERFLDCSASVIAVKLKILLQMSLVLSYAGRKPTVRIARIAGQYGKPRSSAMETVNGQQVPSFRGDNVNDMDPNNRTPDPERLVKAYFHSAATLNYLRALLTGGFADLHESKHWELEYVNSKERRLEYEALVENLLDGLSFLDVCGATGEASKTVDLFTSHEALVLPYEAAMTRRFNGQWFNTSAHLVWIGDRTRQLDHAHVEYCRGIENPVGIKVGPSAPPSEIVDLCKRLDPQNQPGKLVLITRLGAKNVQTHLPPLIKAAKEAGLNVIFQCDPMHGNTEKASSGHKTRRFDTVLEELLETFKTHKAHGSHLGGVHFEMTGEDVTECTGGPQEIDDTDLHIRYTTYCDPRLNYAQSLEMAFKLAACLKSDRRAPFTSSGSAHDIEAPPTTHE</sequence>
<keyword evidence="6" id="KW-0028">Amino-acid biosynthesis</keyword>
<dbReference type="SUPFAM" id="SSF51569">
    <property type="entry name" value="Aldolase"/>
    <property type="match status" value="1"/>
</dbReference>
<keyword evidence="9" id="KW-1185">Reference proteome</keyword>
<dbReference type="InParanoid" id="A0A0G4EHY6"/>
<comment type="pathway">
    <text evidence="1 6">Metabolic intermediate biosynthesis; chorismate biosynthesis; chorismate from D-erythrose 4-phosphate and phosphoenolpyruvate: step 1/7.</text>
</comment>
<gene>
    <name evidence="8" type="ORF">Vbra_1118</name>
</gene>
<feature type="binding site" evidence="5">
    <location>
        <position position="454"/>
    </location>
    <ligand>
        <name>Mn(2+)</name>
        <dbReference type="ChEBI" id="CHEBI:29035"/>
    </ligand>
</feature>
<dbReference type="STRING" id="1169540.A0A0G4EHY6"/>
<comment type="similarity">
    <text evidence="2 6">Belongs to the class-II DAHP synthase family.</text>
</comment>
<feature type="binding site" evidence="5">
    <location>
        <position position="104"/>
    </location>
    <ligand>
        <name>Mn(2+)</name>
        <dbReference type="ChEBI" id="CHEBI:29035"/>
    </ligand>
</feature>
<feature type="region of interest" description="Disordered" evidence="7">
    <location>
        <begin position="1"/>
        <end position="38"/>
    </location>
</feature>
<protein>
    <recommendedName>
        <fullName evidence="6">Phospho-2-dehydro-3-deoxyheptonate aldolase</fullName>
        <ecNumber evidence="6">2.5.1.54</ecNumber>
    </recommendedName>
</protein>
<dbReference type="AlphaFoldDB" id="A0A0G4EHY6"/>
<keyword evidence="5" id="KW-0464">Manganese</keyword>
<feature type="compositionally biased region" description="Basic and acidic residues" evidence="7">
    <location>
        <begin position="488"/>
        <end position="498"/>
    </location>
</feature>